<feature type="transmembrane region" description="Helical" evidence="11">
    <location>
        <begin position="324"/>
        <end position="343"/>
    </location>
</feature>
<evidence type="ECO:0000256" key="9">
    <source>
        <dbReference type="ARBA" id="ARBA00023049"/>
    </source>
</evidence>
<dbReference type="PANTHER" id="PTHR42837">
    <property type="entry name" value="REGULATOR OF SIGMA-E PROTEASE RSEP"/>
    <property type="match status" value="1"/>
</dbReference>
<comment type="caution">
    <text evidence="13">The sequence shown here is derived from an EMBL/GenBank/DDBJ whole genome shotgun (WGS) entry which is preliminary data.</text>
</comment>
<evidence type="ECO:0000256" key="10">
    <source>
        <dbReference type="ARBA" id="ARBA00023136"/>
    </source>
</evidence>
<evidence type="ECO:0000256" key="11">
    <source>
        <dbReference type="SAM" id="Phobius"/>
    </source>
</evidence>
<dbReference type="Pfam" id="PF02163">
    <property type="entry name" value="Peptidase_M50"/>
    <property type="match status" value="1"/>
</dbReference>
<evidence type="ECO:0000259" key="12">
    <source>
        <dbReference type="Pfam" id="PF02163"/>
    </source>
</evidence>
<dbReference type="Proteomes" id="UP000249377">
    <property type="component" value="Unassembled WGS sequence"/>
</dbReference>
<dbReference type="InterPro" id="IPR004387">
    <property type="entry name" value="Pept_M50_Zn"/>
</dbReference>
<dbReference type="InterPro" id="IPR036034">
    <property type="entry name" value="PDZ_sf"/>
</dbReference>
<name>A0A328UAT5_9FIRM</name>
<sequence>MQQFLLIVIAVLLFGFIVFFHEFGHFFMAKLSKIRVNEFSIGMGPKIFQFGKKETKYTLRLLPIGGYCAMEGEDGESQEEGSFGSRPVWQRILVVVMGAVMNIVLGLILMFIVVVQQPAFGSTTLAEFAEDSPTQAAGMQLGDQLVKIDGYNINCYQDLSFALATANPDAIDFEVEREGKRLVFENIKMNSEQGEDGKPILRLDFKVARIEKNFGSIITKTFQDTVSTIRMVWFSLVGLLTGRFGFNELAGPVGAASAIGQVASAGLEQGFLQAFNNILYMMMVISVNLGVVNLLPLPALDGGRLIFLIIEGVRRKPINPKYEGWINAAGFVLLMALMVIVTFSDIMRLVTGSGIG</sequence>
<dbReference type="CDD" id="cd06163">
    <property type="entry name" value="S2P-M50_PDZ_RseP-like"/>
    <property type="match status" value="1"/>
</dbReference>
<dbReference type="AlphaFoldDB" id="A0A328UAT5"/>
<evidence type="ECO:0000256" key="1">
    <source>
        <dbReference type="ARBA" id="ARBA00001947"/>
    </source>
</evidence>
<dbReference type="PANTHER" id="PTHR42837:SF2">
    <property type="entry name" value="MEMBRANE METALLOPROTEASE ARASP2, CHLOROPLASTIC-RELATED"/>
    <property type="match status" value="1"/>
</dbReference>
<dbReference type="SUPFAM" id="SSF50156">
    <property type="entry name" value="PDZ domain-like"/>
    <property type="match status" value="1"/>
</dbReference>
<protein>
    <submittedName>
        <fullName evidence="13">RIP metalloprotease RseP</fullName>
    </submittedName>
</protein>
<evidence type="ECO:0000256" key="2">
    <source>
        <dbReference type="ARBA" id="ARBA00004141"/>
    </source>
</evidence>
<accession>A0A328UAT5</accession>
<dbReference type="Gene3D" id="2.30.42.10">
    <property type="match status" value="1"/>
</dbReference>
<keyword evidence="9 13" id="KW-0482">Metalloprotease</keyword>
<evidence type="ECO:0000256" key="6">
    <source>
        <dbReference type="ARBA" id="ARBA00022801"/>
    </source>
</evidence>
<keyword evidence="6" id="KW-0378">Hydrolase</keyword>
<gene>
    <name evidence="13" type="ORF">DPQ25_08695</name>
</gene>
<dbReference type="RefSeq" id="WP_112332783.1">
    <property type="nucleotide sequence ID" value="NZ_JADPHD010000003.1"/>
</dbReference>
<comment type="subcellular location">
    <subcellularLocation>
        <location evidence="2">Membrane</location>
        <topology evidence="2">Multi-pass membrane protein</topology>
    </subcellularLocation>
</comment>
<evidence type="ECO:0000313" key="13">
    <source>
        <dbReference type="EMBL" id="RAQ28401.1"/>
    </source>
</evidence>
<dbReference type="InterPro" id="IPR008915">
    <property type="entry name" value="Peptidase_M50"/>
</dbReference>
<feature type="transmembrane region" description="Helical" evidence="11">
    <location>
        <begin position="278"/>
        <end position="300"/>
    </location>
</feature>
<feature type="transmembrane region" description="Helical" evidence="11">
    <location>
        <begin position="92"/>
        <end position="115"/>
    </location>
</feature>
<evidence type="ECO:0000256" key="4">
    <source>
        <dbReference type="ARBA" id="ARBA00022670"/>
    </source>
</evidence>
<feature type="transmembrane region" description="Helical" evidence="11">
    <location>
        <begin position="6"/>
        <end position="27"/>
    </location>
</feature>
<evidence type="ECO:0000256" key="5">
    <source>
        <dbReference type="ARBA" id="ARBA00022692"/>
    </source>
</evidence>
<keyword evidence="10 11" id="KW-0472">Membrane</keyword>
<keyword evidence="7" id="KW-0862">Zinc</keyword>
<dbReference type="GO" id="GO:0006508">
    <property type="term" value="P:proteolysis"/>
    <property type="evidence" value="ECO:0007669"/>
    <property type="project" value="UniProtKB-KW"/>
</dbReference>
<evidence type="ECO:0000256" key="7">
    <source>
        <dbReference type="ARBA" id="ARBA00022833"/>
    </source>
</evidence>
<keyword evidence="14" id="KW-1185">Reference proteome</keyword>
<evidence type="ECO:0000256" key="3">
    <source>
        <dbReference type="ARBA" id="ARBA00007931"/>
    </source>
</evidence>
<feature type="domain" description="Peptidase M50" evidence="12">
    <location>
        <begin position="10"/>
        <end position="337"/>
    </location>
</feature>
<proteinExistence type="inferred from homology"/>
<comment type="similarity">
    <text evidence="3">Belongs to the peptidase M50B family.</text>
</comment>
<evidence type="ECO:0000313" key="14">
    <source>
        <dbReference type="Proteomes" id="UP000249377"/>
    </source>
</evidence>
<evidence type="ECO:0000256" key="8">
    <source>
        <dbReference type="ARBA" id="ARBA00022989"/>
    </source>
</evidence>
<dbReference type="GO" id="GO:0016020">
    <property type="term" value="C:membrane"/>
    <property type="evidence" value="ECO:0007669"/>
    <property type="project" value="UniProtKB-SubCell"/>
</dbReference>
<dbReference type="EMBL" id="QLYR01000005">
    <property type="protein sequence ID" value="RAQ28401.1"/>
    <property type="molecule type" value="Genomic_DNA"/>
</dbReference>
<reference evidence="13 14" key="1">
    <citation type="submission" date="2018-06" db="EMBL/GenBank/DDBJ databases">
        <title>Noncontiguous genome sequence of Ruminococcaceae bacterium ASD2818.</title>
        <authorList>
            <person name="Chaplin A.V."/>
            <person name="Sokolova S.R."/>
            <person name="Kochetkova T.O."/>
            <person name="Goltsov A.Y."/>
            <person name="Trofimov D.Y."/>
            <person name="Efimov B.A."/>
        </authorList>
    </citation>
    <scope>NUCLEOTIDE SEQUENCE [LARGE SCALE GENOMIC DNA]</scope>
    <source>
        <strain evidence="13 14">ASD2818</strain>
    </source>
</reference>
<keyword evidence="4 13" id="KW-0645">Protease</keyword>
<keyword evidence="5 11" id="KW-0812">Transmembrane</keyword>
<comment type="cofactor">
    <cofactor evidence="1">
        <name>Zn(2+)</name>
        <dbReference type="ChEBI" id="CHEBI:29105"/>
    </cofactor>
</comment>
<dbReference type="GO" id="GO:0004222">
    <property type="term" value="F:metalloendopeptidase activity"/>
    <property type="evidence" value="ECO:0007669"/>
    <property type="project" value="InterPro"/>
</dbReference>
<keyword evidence="8 11" id="KW-1133">Transmembrane helix</keyword>
<organism evidence="13 14">
    <name type="scientific">Hydrogeniiclostridium mannosilyticum</name>
    <dbReference type="NCBI Taxonomy" id="2764322"/>
    <lineage>
        <taxon>Bacteria</taxon>
        <taxon>Bacillati</taxon>
        <taxon>Bacillota</taxon>
        <taxon>Clostridia</taxon>
        <taxon>Eubacteriales</taxon>
        <taxon>Acutalibacteraceae</taxon>
        <taxon>Hydrogeniiclostridium</taxon>
    </lineage>
</organism>